<dbReference type="AlphaFoldDB" id="A0A3G6IUQ0"/>
<name>A0A3G6IUQ0_9CORY</name>
<keyword evidence="2" id="KW-1185">Reference proteome</keyword>
<proteinExistence type="predicted"/>
<dbReference type="RefSeq" id="WP_123960265.1">
    <property type="nucleotide sequence ID" value="NZ_CP033898.1"/>
</dbReference>
<dbReference type="Proteomes" id="UP000271426">
    <property type="component" value="Chromosome"/>
</dbReference>
<dbReference type="EMBL" id="CP033898">
    <property type="protein sequence ID" value="AZA09326.1"/>
    <property type="molecule type" value="Genomic_DNA"/>
</dbReference>
<protein>
    <submittedName>
        <fullName evidence="1">Uncharacterized protein</fullName>
    </submittedName>
</protein>
<evidence type="ECO:0000313" key="1">
    <source>
        <dbReference type="EMBL" id="AZA09326.1"/>
    </source>
</evidence>
<dbReference type="KEGG" id="cpso:CPPEL_06040"/>
<sequence>MYADTPSIDLLLNAGLQHPEGVADALQKAEELQLLQTPEKPMMDFTNLDKSTKALTDWYAHHGAKPGERSRFEQAVADHLKQLDGLLKEAAALNFEHYLKQLEVWLEDVTPRYVEAIQQLPAEGFDARDLTNFTPEQFEAYQAAKQAASELAGIIQTLQSIADLLPHNERCKPESRVFLIADYNSLEEGLLCVRAEALNNHAPDVYRAINPWLAALVRNGITFKLEAPKVANEKKEQLEDGYNALEDTERRDVARRVDARLGTV</sequence>
<reference evidence="1 2" key="1">
    <citation type="submission" date="2018-11" db="EMBL/GenBank/DDBJ databases">
        <authorList>
            <person name="Kleinhagauer T."/>
            <person name="Glaeser S.P."/>
            <person name="Spergser J."/>
            <person name="Ruckert C."/>
            <person name="Kaempfer P."/>
            <person name="Busse H.-J."/>
        </authorList>
    </citation>
    <scope>NUCLEOTIDE SEQUENCE [LARGE SCALE GENOMIC DNA]</scope>
    <source>
        <strain evidence="1 2">812CH</strain>
    </source>
</reference>
<accession>A0A3G6IUQ0</accession>
<organism evidence="1 2">
    <name type="scientific">Corynebacterium pseudopelargi</name>
    <dbReference type="NCBI Taxonomy" id="2080757"/>
    <lineage>
        <taxon>Bacteria</taxon>
        <taxon>Bacillati</taxon>
        <taxon>Actinomycetota</taxon>
        <taxon>Actinomycetes</taxon>
        <taxon>Mycobacteriales</taxon>
        <taxon>Corynebacteriaceae</taxon>
        <taxon>Corynebacterium</taxon>
    </lineage>
</organism>
<evidence type="ECO:0000313" key="2">
    <source>
        <dbReference type="Proteomes" id="UP000271426"/>
    </source>
</evidence>
<gene>
    <name evidence="1" type="ORF">CPPEL_06040</name>
</gene>